<dbReference type="SMART" id="SM00387">
    <property type="entry name" value="HATPase_c"/>
    <property type="match status" value="1"/>
</dbReference>
<dbReference type="InterPro" id="IPR003594">
    <property type="entry name" value="HATPase_dom"/>
</dbReference>
<accession>A0ABU9BB95</accession>
<keyword evidence="7" id="KW-0902">Two-component regulatory system</keyword>
<evidence type="ECO:0000256" key="5">
    <source>
        <dbReference type="ARBA" id="ARBA00022679"/>
    </source>
</evidence>
<dbReference type="PANTHER" id="PTHR24421:SF58">
    <property type="entry name" value="SIGNAL TRANSDUCTION HISTIDINE-PROTEIN KINASE_PHOSPHATASE UHPB"/>
    <property type="match status" value="1"/>
</dbReference>
<evidence type="ECO:0000256" key="6">
    <source>
        <dbReference type="ARBA" id="ARBA00022777"/>
    </source>
</evidence>
<dbReference type="InterPro" id="IPR003660">
    <property type="entry name" value="HAMP_dom"/>
</dbReference>
<proteinExistence type="predicted"/>
<dbReference type="EC" id="2.7.13.3" evidence="3"/>
<dbReference type="RefSeq" id="WP_341374957.1">
    <property type="nucleotide sequence ID" value="NZ_JBBUTF010000013.1"/>
</dbReference>
<dbReference type="CDD" id="cd16917">
    <property type="entry name" value="HATPase_UhpB-NarQ-NarX-like"/>
    <property type="match status" value="1"/>
</dbReference>
<evidence type="ECO:0000256" key="1">
    <source>
        <dbReference type="ARBA" id="ARBA00000085"/>
    </source>
</evidence>
<evidence type="ECO:0000313" key="13">
    <source>
        <dbReference type="Proteomes" id="UP001368500"/>
    </source>
</evidence>
<dbReference type="GO" id="GO:0005524">
    <property type="term" value="F:ATP binding"/>
    <property type="evidence" value="ECO:0007669"/>
    <property type="project" value="UniProtKB-KW"/>
</dbReference>
<evidence type="ECO:0000256" key="8">
    <source>
        <dbReference type="SAM" id="MobiDB-lite"/>
    </source>
</evidence>
<dbReference type="CDD" id="cd06225">
    <property type="entry name" value="HAMP"/>
    <property type="match status" value="1"/>
</dbReference>
<reference evidence="12 13" key="1">
    <citation type="submission" date="2024-04" db="EMBL/GenBank/DDBJ databases">
        <title>Novel species of the genus Ideonella isolated from streams.</title>
        <authorList>
            <person name="Lu H."/>
        </authorList>
    </citation>
    <scope>NUCLEOTIDE SEQUENCE [LARGE SCALE GENOMIC DNA]</scope>
    <source>
        <strain evidence="12 13">BYS139W</strain>
    </source>
</reference>
<name>A0ABU9BB95_9BURK</name>
<evidence type="ECO:0000259" key="11">
    <source>
        <dbReference type="PROSITE" id="PS50885"/>
    </source>
</evidence>
<dbReference type="Gene3D" id="1.20.5.1930">
    <property type="match status" value="1"/>
</dbReference>
<feature type="region of interest" description="Disordered" evidence="8">
    <location>
        <begin position="470"/>
        <end position="509"/>
    </location>
</feature>
<dbReference type="SMART" id="SM00304">
    <property type="entry name" value="HAMP"/>
    <property type="match status" value="1"/>
</dbReference>
<dbReference type="SUPFAM" id="SSF158472">
    <property type="entry name" value="HAMP domain-like"/>
    <property type="match status" value="1"/>
</dbReference>
<keyword evidence="13" id="KW-1185">Reference proteome</keyword>
<keyword evidence="5" id="KW-0808">Transferase</keyword>
<dbReference type="InterPro" id="IPR005467">
    <property type="entry name" value="His_kinase_dom"/>
</dbReference>
<evidence type="ECO:0000313" key="12">
    <source>
        <dbReference type="EMBL" id="MEK8027173.1"/>
    </source>
</evidence>
<dbReference type="EMBL" id="JBBUTF010000013">
    <property type="protein sequence ID" value="MEK8027173.1"/>
    <property type="molecule type" value="Genomic_DNA"/>
</dbReference>
<dbReference type="Pfam" id="PF02518">
    <property type="entry name" value="HATPase_c"/>
    <property type="match status" value="1"/>
</dbReference>
<keyword evidence="9" id="KW-0472">Membrane</keyword>
<evidence type="ECO:0000259" key="10">
    <source>
        <dbReference type="PROSITE" id="PS50109"/>
    </source>
</evidence>
<organism evidence="12 13">
    <name type="scientific">Pseudaquabacterium rugosum</name>
    <dbReference type="NCBI Taxonomy" id="2984194"/>
    <lineage>
        <taxon>Bacteria</taxon>
        <taxon>Pseudomonadati</taxon>
        <taxon>Pseudomonadota</taxon>
        <taxon>Betaproteobacteria</taxon>
        <taxon>Burkholderiales</taxon>
        <taxon>Sphaerotilaceae</taxon>
        <taxon>Pseudaquabacterium</taxon>
    </lineage>
</organism>
<gene>
    <name evidence="12" type="ORF">AACH11_14495</name>
</gene>
<keyword evidence="6" id="KW-0418">Kinase</keyword>
<sequence>MPRPTTDRPATTARRWRPGLRLQMQLIAGLLMLGFASLVLTLQLRTLRDSVMEETLAANRVASQLLDRTAWVYAAQGIGAMQAFLEGLGRIRSNDVLLYDQQERLVYRSPPSPYKQGQDAPTWFSALIAPPSTHRSIQFPDGRLEVHANASRSVLDAWDSLWRLSLIAVAALLATAALVHAAVGRAVRPFAHIVDGLQALQDGRLDTRLPPLPGREASAIAEAFNRMAEQLARQWETERRALRAERQLSDSRALGHWMAQHIEAERKLIARELHDEFGQSVTAMRSMATAIAGRCVSSDPTSAEAARVIADEAARLYDAMHGIIPRLAPLVLDAFGLIEALADLLERTRRSQPGLRLELQQTLDPERTPIGAEAALALYRTAQEGVTNALRHGEAGHIRLCLDGTADRLRLSVQDNGRGLPEALRTGRPSSDAADPAHADDTADPAPASPPGHFGLSWLAERAAALGGRLHLRPADPGPGVWLTVELPLDPADRPQATAPERQPPTPGR</sequence>
<dbReference type="PROSITE" id="PS50885">
    <property type="entry name" value="HAMP"/>
    <property type="match status" value="1"/>
</dbReference>
<feature type="domain" description="Histidine kinase" evidence="10">
    <location>
        <begin position="272"/>
        <end position="491"/>
    </location>
</feature>
<evidence type="ECO:0000256" key="7">
    <source>
        <dbReference type="ARBA" id="ARBA00023012"/>
    </source>
</evidence>
<keyword evidence="12" id="KW-0547">Nucleotide-binding</keyword>
<dbReference type="InterPro" id="IPR011712">
    <property type="entry name" value="Sig_transdc_His_kin_sub3_dim/P"/>
</dbReference>
<comment type="caution">
    <text evidence="12">The sequence shown here is derived from an EMBL/GenBank/DDBJ whole genome shotgun (WGS) entry which is preliminary data.</text>
</comment>
<dbReference type="InterPro" id="IPR036890">
    <property type="entry name" value="HATPase_C_sf"/>
</dbReference>
<protein>
    <recommendedName>
        <fullName evidence="3">histidine kinase</fullName>
        <ecNumber evidence="3">2.7.13.3</ecNumber>
    </recommendedName>
</protein>
<keyword evidence="12" id="KW-0067">ATP-binding</keyword>
<dbReference type="PANTHER" id="PTHR24421">
    <property type="entry name" value="NITRATE/NITRITE SENSOR PROTEIN NARX-RELATED"/>
    <property type="match status" value="1"/>
</dbReference>
<feature type="region of interest" description="Disordered" evidence="8">
    <location>
        <begin position="417"/>
        <end position="455"/>
    </location>
</feature>
<dbReference type="Gene3D" id="6.10.340.10">
    <property type="match status" value="1"/>
</dbReference>
<dbReference type="Pfam" id="PF07730">
    <property type="entry name" value="HisKA_3"/>
    <property type="match status" value="1"/>
</dbReference>
<dbReference type="Proteomes" id="UP001368500">
    <property type="component" value="Unassembled WGS sequence"/>
</dbReference>
<keyword evidence="9" id="KW-1133">Transmembrane helix</keyword>
<evidence type="ECO:0000256" key="3">
    <source>
        <dbReference type="ARBA" id="ARBA00012438"/>
    </source>
</evidence>
<keyword evidence="9" id="KW-0812">Transmembrane</keyword>
<feature type="domain" description="HAMP" evidence="11">
    <location>
        <begin position="184"/>
        <end position="236"/>
    </location>
</feature>
<evidence type="ECO:0000256" key="9">
    <source>
        <dbReference type="SAM" id="Phobius"/>
    </source>
</evidence>
<feature type="transmembrane region" description="Helical" evidence="9">
    <location>
        <begin position="20"/>
        <end position="42"/>
    </location>
</feature>
<keyword evidence="4" id="KW-0597">Phosphoprotein</keyword>
<dbReference type="PROSITE" id="PS50109">
    <property type="entry name" value="HIS_KIN"/>
    <property type="match status" value="1"/>
</dbReference>
<dbReference type="Pfam" id="PF00672">
    <property type="entry name" value="HAMP"/>
    <property type="match status" value="1"/>
</dbReference>
<feature type="transmembrane region" description="Helical" evidence="9">
    <location>
        <begin position="161"/>
        <end position="183"/>
    </location>
</feature>
<dbReference type="SUPFAM" id="SSF55874">
    <property type="entry name" value="ATPase domain of HSP90 chaperone/DNA topoisomerase II/histidine kinase"/>
    <property type="match status" value="1"/>
</dbReference>
<evidence type="ECO:0000256" key="2">
    <source>
        <dbReference type="ARBA" id="ARBA00004370"/>
    </source>
</evidence>
<evidence type="ECO:0000256" key="4">
    <source>
        <dbReference type="ARBA" id="ARBA00022553"/>
    </source>
</evidence>
<comment type="catalytic activity">
    <reaction evidence="1">
        <text>ATP + protein L-histidine = ADP + protein N-phospho-L-histidine.</text>
        <dbReference type="EC" id="2.7.13.3"/>
    </reaction>
</comment>
<dbReference type="Gene3D" id="3.30.565.10">
    <property type="entry name" value="Histidine kinase-like ATPase, C-terminal domain"/>
    <property type="match status" value="1"/>
</dbReference>
<dbReference type="InterPro" id="IPR050482">
    <property type="entry name" value="Sensor_HK_TwoCompSys"/>
</dbReference>
<comment type="subcellular location">
    <subcellularLocation>
        <location evidence="2">Membrane</location>
    </subcellularLocation>
</comment>